<dbReference type="GO" id="GO:0006094">
    <property type="term" value="P:gluconeogenesis"/>
    <property type="evidence" value="ECO:0007669"/>
    <property type="project" value="UniProtKB-UniRule"/>
</dbReference>
<dbReference type="InterPro" id="IPR046348">
    <property type="entry name" value="SIS_dom_sf"/>
</dbReference>
<dbReference type="InterPro" id="IPR035482">
    <property type="entry name" value="SIS_PGI_2"/>
</dbReference>
<dbReference type="UniPathway" id="UPA00138"/>
<reference evidence="10 11" key="1">
    <citation type="submission" date="2017-02" db="EMBL/GenBank/DDBJ databases">
        <title>Genomic diversity within the haloalkaliphilic genus Thioalkalivibrio.</title>
        <authorList>
            <person name="Ahn A.-C."/>
            <person name="Meier-Kolthoff J."/>
            <person name="Overmars L."/>
            <person name="Richter M."/>
            <person name="Woyke T."/>
            <person name="Sorokin D.Y."/>
            <person name="Muyzer G."/>
        </authorList>
    </citation>
    <scope>NUCLEOTIDE SEQUENCE [LARGE SCALE GENOMIC DNA]</scope>
    <source>
        <strain evidence="10 11">HL17</strain>
    </source>
</reference>
<evidence type="ECO:0000256" key="5">
    <source>
        <dbReference type="ARBA" id="ARBA00023152"/>
    </source>
</evidence>
<dbReference type="GO" id="GO:0048029">
    <property type="term" value="F:monosaccharide binding"/>
    <property type="evidence" value="ECO:0007669"/>
    <property type="project" value="TreeGrafter"/>
</dbReference>
<evidence type="ECO:0000313" key="11">
    <source>
        <dbReference type="Proteomes" id="UP000189177"/>
    </source>
</evidence>
<dbReference type="PROSITE" id="PS00765">
    <property type="entry name" value="P_GLUCOSE_ISOMERASE_1"/>
    <property type="match status" value="1"/>
</dbReference>
<comment type="caution">
    <text evidence="10">The sequence shown here is derived from an EMBL/GenBank/DDBJ whole genome shotgun (WGS) entry which is preliminary data.</text>
</comment>
<comment type="subcellular location">
    <subcellularLocation>
        <location evidence="8">Cytoplasm</location>
    </subcellularLocation>
</comment>
<keyword evidence="11" id="KW-1185">Reference proteome</keyword>
<keyword evidence="4 8" id="KW-0963">Cytoplasm</keyword>
<dbReference type="RefSeq" id="WP_077244102.1">
    <property type="nucleotide sequence ID" value="NZ_MUZR01000017.1"/>
</dbReference>
<dbReference type="GO" id="GO:0005829">
    <property type="term" value="C:cytosol"/>
    <property type="evidence" value="ECO:0007669"/>
    <property type="project" value="TreeGrafter"/>
</dbReference>
<feature type="active site" evidence="8">
    <location>
        <position position="518"/>
    </location>
</feature>
<evidence type="ECO:0000256" key="3">
    <source>
        <dbReference type="ARBA" id="ARBA00022432"/>
    </source>
</evidence>
<comment type="pathway">
    <text evidence="1 8 9">Carbohydrate degradation; glycolysis; D-glyceraldehyde 3-phosphate and glycerone phosphate from D-glucose: step 2/4.</text>
</comment>
<dbReference type="InterPro" id="IPR023096">
    <property type="entry name" value="G6P_Isomerase_C"/>
</dbReference>
<gene>
    <name evidence="8" type="primary">pgi</name>
    <name evidence="10" type="ORF">B1A74_06265</name>
</gene>
<dbReference type="GO" id="GO:0006096">
    <property type="term" value="P:glycolytic process"/>
    <property type="evidence" value="ECO:0007669"/>
    <property type="project" value="UniProtKB-UniRule"/>
</dbReference>
<dbReference type="Pfam" id="PF00342">
    <property type="entry name" value="PGI"/>
    <property type="match status" value="1"/>
</dbReference>
<dbReference type="InterPro" id="IPR001672">
    <property type="entry name" value="G6P_Isomerase"/>
</dbReference>
<evidence type="ECO:0000256" key="9">
    <source>
        <dbReference type="RuleBase" id="RU000612"/>
    </source>
</evidence>
<dbReference type="Proteomes" id="UP000189177">
    <property type="component" value="Unassembled WGS sequence"/>
</dbReference>
<comment type="similarity">
    <text evidence="2 8 9">Belongs to the GPI family.</text>
</comment>
<proteinExistence type="inferred from homology"/>
<sequence length="553" mass="60779">MNRSHRIAAREVLQNEARRLEPEHLRELLEREPERVERDVCEVAGLRLDWTRQRLDARAWEGLFDAARAAGIPAALEHLFGGERVNVTEGRAALHTALRLPREARCEVDGEDVVPVVHEVLDRMEAFVTAVHDGTHRGFSGRPIEAVVNIGIGGSDLGPRMVCRALADHACPAAGGSPLDMHFVSNVDGEALSRVLREVDPETTLFVVASKTFTTQETLTNARAAREWLVEHAAGDASAVAAHFVAVSTARERVEAFGISPERMFGFWDWVGGRYSVWSAIGLPVALMLGMEGFRRFLAGAHKMDEHVRTATVEDNAAARMALVDLWNQDTQGAESRAVLPYDERLYFLPPYLQQAEMESLGKRVRLDGTPVEGHTGALVWGAVGTDGQHAFYQLLHQGTRRVPAEFVGVARAEHDLPEQHPMLLANLVAQAEALALGRSEDEARAEMAAAGRDAAEIEALAAHRSFPGDRPSTLILLEDLDPERLGALIALFEHKIYVLASLWEINAFDQWGVELGKQLAGRVLADLDPAGEPGPHDPATAASIDWLRRHMR</sequence>
<protein>
    <recommendedName>
        <fullName evidence="8">Glucose-6-phosphate isomerase</fullName>
        <shortName evidence="8">GPI</shortName>
        <ecNumber evidence="8">5.3.1.9</ecNumber>
    </recommendedName>
    <alternativeName>
        <fullName evidence="8">Phosphoglucose isomerase</fullName>
        <shortName evidence="8">PGI</shortName>
    </alternativeName>
    <alternativeName>
        <fullName evidence="8">Phosphohexose isomerase</fullName>
        <shortName evidence="8">PHI</shortName>
    </alternativeName>
</protein>
<evidence type="ECO:0000256" key="1">
    <source>
        <dbReference type="ARBA" id="ARBA00004926"/>
    </source>
</evidence>
<dbReference type="UniPathway" id="UPA00109">
    <property type="reaction ID" value="UER00181"/>
</dbReference>
<dbReference type="OrthoDB" id="140919at2"/>
<evidence type="ECO:0000256" key="7">
    <source>
        <dbReference type="ARBA" id="ARBA00029321"/>
    </source>
</evidence>
<dbReference type="Gene3D" id="3.40.50.10490">
    <property type="entry name" value="Glucose-6-phosphate isomerase like protein, domain 1"/>
    <property type="match status" value="2"/>
</dbReference>
<dbReference type="Gene3D" id="1.10.1390.10">
    <property type="match status" value="1"/>
</dbReference>
<dbReference type="InterPro" id="IPR035476">
    <property type="entry name" value="SIS_PGI_1"/>
</dbReference>
<dbReference type="AlphaFoldDB" id="A0A1V2ZZ58"/>
<keyword evidence="3 8" id="KW-0312">Gluconeogenesis</keyword>
<dbReference type="EMBL" id="MUZR01000017">
    <property type="protein sequence ID" value="OOC10394.1"/>
    <property type="molecule type" value="Genomic_DNA"/>
</dbReference>
<dbReference type="STRING" id="252474.B1A74_06265"/>
<dbReference type="InterPro" id="IPR018189">
    <property type="entry name" value="Phosphoglucose_isomerase_CS"/>
</dbReference>
<keyword evidence="5 8" id="KW-0324">Glycolysis</keyword>
<dbReference type="PRINTS" id="PR00662">
    <property type="entry name" value="G6PISOMERASE"/>
</dbReference>
<dbReference type="GO" id="GO:0004347">
    <property type="term" value="F:glucose-6-phosphate isomerase activity"/>
    <property type="evidence" value="ECO:0007669"/>
    <property type="project" value="UniProtKB-UniRule"/>
</dbReference>
<organism evidence="10 11">
    <name type="scientific">Thioalkalivibrio halophilus</name>
    <dbReference type="NCBI Taxonomy" id="252474"/>
    <lineage>
        <taxon>Bacteria</taxon>
        <taxon>Pseudomonadati</taxon>
        <taxon>Pseudomonadota</taxon>
        <taxon>Gammaproteobacteria</taxon>
        <taxon>Chromatiales</taxon>
        <taxon>Ectothiorhodospiraceae</taxon>
        <taxon>Thioalkalivibrio</taxon>
    </lineage>
</organism>
<dbReference type="SUPFAM" id="SSF53697">
    <property type="entry name" value="SIS domain"/>
    <property type="match status" value="1"/>
</dbReference>
<dbReference type="FunFam" id="3.40.50.10490:FF:000018">
    <property type="entry name" value="Glucose-6-phosphate isomerase"/>
    <property type="match status" value="1"/>
</dbReference>
<evidence type="ECO:0000256" key="8">
    <source>
        <dbReference type="HAMAP-Rule" id="MF_00473"/>
    </source>
</evidence>
<dbReference type="GO" id="GO:0051156">
    <property type="term" value="P:glucose 6-phosphate metabolic process"/>
    <property type="evidence" value="ECO:0007669"/>
    <property type="project" value="TreeGrafter"/>
</dbReference>
<dbReference type="EC" id="5.3.1.9" evidence="8"/>
<keyword evidence="6 8" id="KW-0413">Isomerase</keyword>
<evidence type="ECO:0000313" key="10">
    <source>
        <dbReference type="EMBL" id="OOC10394.1"/>
    </source>
</evidence>
<dbReference type="CDD" id="cd05015">
    <property type="entry name" value="SIS_PGI_1"/>
    <property type="match status" value="1"/>
</dbReference>
<evidence type="ECO:0000256" key="4">
    <source>
        <dbReference type="ARBA" id="ARBA00022490"/>
    </source>
</evidence>
<dbReference type="NCBIfam" id="NF001211">
    <property type="entry name" value="PRK00179.1"/>
    <property type="match status" value="1"/>
</dbReference>
<evidence type="ECO:0000256" key="2">
    <source>
        <dbReference type="ARBA" id="ARBA00006604"/>
    </source>
</evidence>
<dbReference type="CDD" id="cd05016">
    <property type="entry name" value="SIS_PGI_2"/>
    <property type="match status" value="1"/>
</dbReference>
<dbReference type="PROSITE" id="PS00174">
    <property type="entry name" value="P_GLUCOSE_ISOMERASE_2"/>
    <property type="match status" value="1"/>
</dbReference>
<feature type="active site" evidence="8">
    <location>
        <position position="390"/>
    </location>
</feature>
<evidence type="ECO:0000256" key="6">
    <source>
        <dbReference type="ARBA" id="ARBA00023235"/>
    </source>
</evidence>
<dbReference type="PANTHER" id="PTHR11469:SF1">
    <property type="entry name" value="GLUCOSE-6-PHOSPHATE ISOMERASE"/>
    <property type="match status" value="1"/>
</dbReference>
<feature type="active site" description="Proton donor" evidence="8">
    <location>
        <position position="359"/>
    </location>
</feature>
<comment type="catalytic activity">
    <reaction evidence="7 8 9">
        <text>alpha-D-glucose 6-phosphate = beta-D-fructose 6-phosphate</text>
        <dbReference type="Rhea" id="RHEA:11816"/>
        <dbReference type="ChEBI" id="CHEBI:57634"/>
        <dbReference type="ChEBI" id="CHEBI:58225"/>
        <dbReference type="EC" id="5.3.1.9"/>
    </reaction>
</comment>
<comment type="function">
    <text evidence="8">Catalyzes the reversible isomerization of glucose-6-phosphate to fructose-6-phosphate.</text>
</comment>
<dbReference type="PROSITE" id="PS51463">
    <property type="entry name" value="P_GLUCOSE_ISOMERASE_3"/>
    <property type="match status" value="1"/>
</dbReference>
<dbReference type="GO" id="GO:0097367">
    <property type="term" value="F:carbohydrate derivative binding"/>
    <property type="evidence" value="ECO:0007669"/>
    <property type="project" value="InterPro"/>
</dbReference>
<comment type="pathway">
    <text evidence="8">Carbohydrate biosynthesis; gluconeogenesis.</text>
</comment>
<dbReference type="PANTHER" id="PTHR11469">
    <property type="entry name" value="GLUCOSE-6-PHOSPHATE ISOMERASE"/>
    <property type="match status" value="1"/>
</dbReference>
<accession>A0A1V2ZZ58</accession>
<dbReference type="HAMAP" id="MF_00473">
    <property type="entry name" value="G6P_isomerase"/>
    <property type="match status" value="1"/>
</dbReference>
<name>A0A1V2ZZ58_9GAMM</name>